<dbReference type="InterPro" id="IPR036249">
    <property type="entry name" value="Thioredoxin-like_sf"/>
</dbReference>
<dbReference type="InterPro" id="IPR041921">
    <property type="entry name" value="NuoE_N"/>
</dbReference>
<dbReference type="GO" id="GO:0003954">
    <property type="term" value="F:NADH dehydrogenase activity"/>
    <property type="evidence" value="ECO:0007669"/>
    <property type="project" value="TreeGrafter"/>
</dbReference>
<dbReference type="PANTHER" id="PTHR10371">
    <property type="entry name" value="NADH DEHYDROGENASE UBIQUINONE FLAVOPROTEIN 2, MITOCHONDRIAL"/>
    <property type="match status" value="1"/>
</dbReference>
<dbReference type="Pfam" id="PF01257">
    <property type="entry name" value="2Fe-2S_thioredx"/>
    <property type="match status" value="1"/>
</dbReference>
<dbReference type="NCBIfam" id="NF005722">
    <property type="entry name" value="PRK07539.1-2"/>
    <property type="match status" value="1"/>
</dbReference>
<name>A0A0M8K787_9CHLR</name>
<dbReference type="InterPro" id="IPR002023">
    <property type="entry name" value="NuoE-like"/>
</dbReference>
<dbReference type="InParanoid" id="A0A0M8K787"/>
<dbReference type="EMBL" id="BBZA01000037">
    <property type="protein sequence ID" value="GAP62221.1"/>
    <property type="molecule type" value="Genomic_DNA"/>
</dbReference>
<organism evidence="8 9">
    <name type="scientific">Ardenticatena maritima</name>
    <dbReference type="NCBI Taxonomy" id="872965"/>
    <lineage>
        <taxon>Bacteria</taxon>
        <taxon>Bacillati</taxon>
        <taxon>Chloroflexota</taxon>
        <taxon>Ardenticatenia</taxon>
        <taxon>Ardenticatenales</taxon>
        <taxon>Ardenticatenaceae</taxon>
        <taxon>Ardenticatena</taxon>
    </lineage>
</organism>
<dbReference type="PANTHER" id="PTHR10371:SF3">
    <property type="entry name" value="NADH DEHYDROGENASE [UBIQUINONE] FLAVOPROTEIN 2, MITOCHONDRIAL"/>
    <property type="match status" value="1"/>
</dbReference>
<dbReference type="GO" id="GO:0051537">
    <property type="term" value="F:2 iron, 2 sulfur cluster binding"/>
    <property type="evidence" value="ECO:0007669"/>
    <property type="project" value="UniProtKB-KW"/>
</dbReference>
<dbReference type="SUPFAM" id="SSF52833">
    <property type="entry name" value="Thioredoxin-like"/>
    <property type="match status" value="1"/>
</dbReference>
<dbReference type="CDD" id="cd03064">
    <property type="entry name" value="TRX_Fd_NuoE"/>
    <property type="match status" value="1"/>
</dbReference>
<feature type="binding site" evidence="7">
    <location>
        <position position="131"/>
    </location>
    <ligand>
        <name>[2Fe-2S] cluster</name>
        <dbReference type="ChEBI" id="CHEBI:190135"/>
    </ligand>
</feature>
<evidence type="ECO:0000256" key="3">
    <source>
        <dbReference type="ARBA" id="ARBA00022723"/>
    </source>
</evidence>
<keyword evidence="4 7" id="KW-0408">Iron</keyword>
<keyword evidence="9" id="KW-1185">Reference proteome</keyword>
<dbReference type="Gene3D" id="3.40.30.10">
    <property type="entry name" value="Glutaredoxin"/>
    <property type="match status" value="1"/>
</dbReference>
<evidence type="ECO:0000256" key="6">
    <source>
        <dbReference type="ARBA" id="ARBA00034078"/>
    </source>
</evidence>
<evidence type="ECO:0000256" key="1">
    <source>
        <dbReference type="ARBA" id="ARBA00010643"/>
    </source>
</evidence>
<keyword evidence="3 7" id="KW-0479">Metal-binding</keyword>
<comment type="similarity">
    <text evidence="1">Belongs to the complex I 24 kDa subunit family.</text>
</comment>
<evidence type="ECO:0000256" key="5">
    <source>
        <dbReference type="ARBA" id="ARBA00023014"/>
    </source>
</evidence>
<dbReference type="Proteomes" id="UP000037784">
    <property type="component" value="Unassembled WGS sequence"/>
</dbReference>
<dbReference type="STRING" id="872965.SE16_04765"/>
<dbReference type="PIRSF" id="PIRSF000216">
    <property type="entry name" value="NADH_DH_24kDa"/>
    <property type="match status" value="1"/>
</dbReference>
<sequence>MVDAMNNLYQKHREEVEDILSRYPEKRAAVMPLLWLAQEEYGYVSKEAMREVAQICELDPTDVYAVAHFYSLYFKEPVGKYVIRFCTDMPCALVGSEQVYQYLLDKLGIKDGETTPDGLFTAQQAVCLAACGAAPVMQINFQYFANLTPQRIDEILDLVRANGLPPNGPLRFEPREESSDA</sequence>
<proteinExistence type="inferred from homology"/>
<reference evidence="8 9" key="1">
    <citation type="journal article" date="2015" name="Genome Announc.">
        <title>Draft Genome Sequence of a Heterotrophic Facultative Anaerobic Thermophilic Bacterium, Ardenticatena maritima Strain 110ST.</title>
        <authorList>
            <person name="Kawaichi S."/>
            <person name="Yoshida T."/>
            <person name="Sako Y."/>
            <person name="Nakamura R."/>
        </authorList>
    </citation>
    <scope>NUCLEOTIDE SEQUENCE [LARGE SCALE GENOMIC DNA]</scope>
    <source>
        <strain evidence="8 9">110S</strain>
    </source>
</reference>
<dbReference type="InterPro" id="IPR042128">
    <property type="entry name" value="NuoE_dom"/>
</dbReference>
<reference evidence="9" key="2">
    <citation type="submission" date="2015-08" db="EMBL/GenBank/DDBJ databases">
        <title>Draft Genome Sequence of a Heterotrophic Facultative Anaerobic Bacterium Ardenticatena maritima Strain 110S.</title>
        <authorList>
            <person name="Kawaichi S."/>
            <person name="Yoshida T."/>
            <person name="Sako Y."/>
            <person name="Nakamura R."/>
        </authorList>
    </citation>
    <scope>NUCLEOTIDE SEQUENCE [LARGE SCALE GENOMIC DNA]</scope>
    <source>
        <strain evidence="9">110S</strain>
    </source>
</reference>
<dbReference type="GO" id="GO:0046872">
    <property type="term" value="F:metal ion binding"/>
    <property type="evidence" value="ECO:0007669"/>
    <property type="project" value="UniProtKB-KW"/>
</dbReference>
<accession>A0A0M8K787</accession>
<dbReference type="Gene3D" id="1.10.10.1590">
    <property type="entry name" value="NADH-quinone oxidoreductase subunit E"/>
    <property type="match status" value="1"/>
</dbReference>
<dbReference type="AlphaFoldDB" id="A0A0M8K787"/>
<dbReference type="NCBIfam" id="TIGR01958">
    <property type="entry name" value="nuoE_fam"/>
    <property type="match status" value="1"/>
</dbReference>
<feature type="binding site" evidence="7">
    <location>
        <position position="91"/>
    </location>
    <ligand>
        <name>[2Fe-2S] cluster</name>
        <dbReference type="ChEBI" id="CHEBI:190135"/>
    </ligand>
</feature>
<dbReference type="PROSITE" id="PS01099">
    <property type="entry name" value="COMPLEX1_24K"/>
    <property type="match status" value="1"/>
</dbReference>
<evidence type="ECO:0000256" key="2">
    <source>
        <dbReference type="ARBA" id="ARBA00022714"/>
    </source>
</evidence>
<keyword evidence="2 7" id="KW-0001">2Fe-2S</keyword>
<comment type="cofactor">
    <cofactor evidence="6">
        <name>[2Fe-2S] cluster</name>
        <dbReference type="ChEBI" id="CHEBI:190135"/>
    </cofactor>
</comment>
<evidence type="ECO:0000313" key="9">
    <source>
        <dbReference type="Proteomes" id="UP000037784"/>
    </source>
</evidence>
<evidence type="ECO:0000256" key="4">
    <source>
        <dbReference type="ARBA" id="ARBA00023004"/>
    </source>
</evidence>
<feature type="binding site" evidence="7">
    <location>
        <position position="127"/>
    </location>
    <ligand>
        <name>[2Fe-2S] cluster</name>
        <dbReference type="ChEBI" id="CHEBI:190135"/>
    </ligand>
</feature>
<gene>
    <name evidence="8" type="ORF">ARMA_0644</name>
</gene>
<dbReference type="FunFam" id="1.10.10.1590:FF:000001">
    <property type="entry name" value="NADH-quinone oxidoreductase subunit E"/>
    <property type="match status" value="1"/>
</dbReference>
<evidence type="ECO:0000256" key="7">
    <source>
        <dbReference type="PIRSR" id="PIRSR000216-1"/>
    </source>
</evidence>
<keyword evidence="5 7" id="KW-0411">Iron-sulfur</keyword>
<evidence type="ECO:0000313" key="8">
    <source>
        <dbReference type="EMBL" id="GAP62221.1"/>
    </source>
</evidence>
<evidence type="ECO:0008006" key="10">
    <source>
        <dbReference type="Google" id="ProtNLM"/>
    </source>
</evidence>
<feature type="binding site" evidence="7">
    <location>
        <position position="86"/>
    </location>
    <ligand>
        <name>[2Fe-2S] cluster</name>
        <dbReference type="ChEBI" id="CHEBI:190135"/>
    </ligand>
</feature>
<comment type="cofactor">
    <cofactor evidence="7">
        <name>[2Fe-2S] cluster</name>
        <dbReference type="ChEBI" id="CHEBI:190135"/>
    </cofactor>
    <text evidence="7">Binds 1 [2Fe-2S] cluster.</text>
</comment>
<protein>
    <recommendedName>
        <fullName evidence="10">NADH-quinone oxidoreductase subunit E</fullName>
    </recommendedName>
</protein>
<comment type="caution">
    <text evidence="8">The sequence shown here is derived from an EMBL/GenBank/DDBJ whole genome shotgun (WGS) entry which is preliminary data.</text>
</comment>